<keyword evidence="3" id="KW-1185">Reference proteome</keyword>
<evidence type="ECO:0000259" key="1">
    <source>
        <dbReference type="PROSITE" id="PS50181"/>
    </source>
</evidence>
<evidence type="ECO:0000313" key="2">
    <source>
        <dbReference type="EMBL" id="CAB9504381.1"/>
    </source>
</evidence>
<feature type="domain" description="F-box" evidence="1">
    <location>
        <begin position="6"/>
        <end position="54"/>
    </location>
</feature>
<organism evidence="2 3">
    <name type="scientific">Seminavis robusta</name>
    <dbReference type="NCBI Taxonomy" id="568900"/>
    <lineage>
        <taxon>Eukaryota</taxon>
        <taxon>Sar</taxon>
        <taxon>Stramenopiles</taxon>
        <taxon>Ochrophyta</taxon>
        <taxon>Bacillariophyta</taxon>
        <taxon>Bacillariophyceae</taxon>
        <taxon>Bacillariophycidae</taxon>
        <taxon>Naviculales</taxon>
        <taxon>Naviculaceae</taxon>
        <taxon>Seminavis</taxon>
    </lineage>
</organism>
<dbReference type="Proteomes" id="UP001153069">
    <property type="component" value="Unassembled WGS sequence"/>
</dbReference>
<dbReference type="SUPFAM" id="SSF81383">
    <property type="entry name" value="F-box domain"/>
    <property type="match status" value="1"/>
</dbReference>
<name>A0A9N8DLD4_9STRA</name>
<reference evidence="2" key="1">
    <citation type="submission" date="2020-06" db="EMBL/GenBank/DDBJ databases">
        <authorList>
            <consortium name="Plant Systems Biology data submission"/>
        </authorList>
    </citation>
    <scope>NUCLEOTIDE SEQUENCE</scope>
    <source>
        <strain evidence="2">D6</strain>
    </source>
</reference>
<gene>
    <name evidence="2" type="ORF">SEMRO_195_G083210.1</name>
</gene>
<sequence length="253" mass="28833">MAGTVACLLETLPQECFNHVVAHIPLSDMPKLSCASKAMAELCGSDNSELWNGLLCERLWTVDPSVVLSSSDTTTTTLEMVNWKDQYKSLVKAEQDHQAYLDGLRRLNLHGWLERHFIGQLAPHWNGWEARYWTWDSSSNSFAAWESERRRNCFARFPVDRQSQVRRVSEEEQIALTGTGASKGSALNPVTNPKPFVFTLSNTTFPMLWACRDEAQLQTWLDKISVTLHPLKFEGRTYKAPAKFRLEKKPCQP</sequence>
<dbReference type="EMBL" id="CAICTM010000194">
    <property type="protein sequence ID" value="CAB9504381.1"/>
    <property type="molecule type" value="Genomic_DNA"/>
</dbReference>
<comment type="caution">
    <text evidence="2">The sequence shown here is derived from an EMBL/GenBank/DDBJ whole genome shotgun (WGS) entry which is preliminary data.</text>
</comment>
<dbReference type="AlphaFoldDB" id="A0A9N8DLD4"/>
<proteinExistence type="predicted"/>
<dbReference type="PROSITE" id="PS50181">
    <property type="entry name" value="FBOX"/>
    <property type="match status" value="1"/>
</dbReference>
<dbReference type="Pfam" id="PF00646">
    <property type="entry name" value="F-box"/>
    <property type="match status" value="1"/>
</dbReference>
<dbReference type="InterPro" id="IPR036047">
    <property type="entry name" value="F-box-like_dom_sf"/>
</dbReference>
<dbReference type="InterPro" id="IPR001810">
    <property type="entry name" value="F-box_dom"/>
</dbReference>
<evidence type="ECO:0000313" key="3">
    <source>
        <dbReference type="Proteomes" id="UP001153069"/>
    </source>
</evidence>
<accession>A0A9N8DLD4</accession>
<protein>
    <recommendedName>
        <fullName evidence="1">F-box domain-containing protein</fullName>
    </recommendedName>
</protein>